<gene>
    <name evidence="1" type="ORF">Ddye_001215</name>
</gene>
<sequence>METKSNSVRVEELLVKLGFSGKLVVDLIGRSGGLYLLWSHNVVVDLVLYSQYHIDVKVQSLCDNVWRLTGFYGDPVSSQRCHSWTLLRRLACMSPLPWVVIGDFNEIVYYDVKKGGVPRDWRNIASFREALNDCSLVDLG</sequence>
<dbReference type="Gene3D" id="3.60.10.10">
    <property type="entry name" value="Endonuclease/exonuclease/phosphatase"/>
    <property type="match status" value="1"/>
</dbReference>
<evidence type="ECO:0000313" key="1">
    <source>
        <dbReference type="EMBL" id="KAK2662641.1"/>
    </source>
</evidence>
<organism evidence="1 2">
    <name type="scientific">Dipteronia dyeriana</name>
    <dbReference type="NCBI Taxonomy" id="168575"/>
    <lineage>
        <taxon>Eukaryota</taxon>
        <taxon>Viridiplantae</taxon>
        <taxon>Streptophyta</taxon>
        <taxon>Embryophyta</taxon>
        <taxon>Tracheophyta</taxon>
        <taxon>Spermatophyta</taxon>
        <taxon>Magnoliopsida</taxon>
        <taxon>eudicotyledons</taxon>
        <taxon>Gunneridae</taxon>
        <taxon>Pentapetalae</taxon>
        <taxon>rosids</taxon>
        <taxon>malvids</taxon>
        <taxon>Sapindales</taxon>
        <taxon>Sapindaceae</taxon>
        <taxon>Hippocastanoideae</taxon>
        <taxon>Acereae</taxon>
        <taxon>Dipteronia</taxon>
    </lineage>
</organism>
<dbReference type="AlphaFoldDB" id="A0AAD9XN16"/>
<comment type="caution">
    <text evidence="1">The sequence shown here is derived from an EMBL/GenBank/DDBJ whole genome shotgun (WGS) entry which is preliminary data.</text>
</comment>
<dbReference type="SUPFAM" id="SSF56219">
    <property type="entry name" value="DNase I-like"/>
    <property type="match status" value="1"/>
</dbReference>
<evidence type="ECO:0000313" key="2">
    <source>
        <dbReference type="Proteomes" id="UP001280121"/>
    </source>
</evidence>
<accession>A0AAD9XN16</accession>
<keyword evidence="2" id="KW-1185">Reference proteome</keyword>
<dbReference type="EMBL" id="JANJYI010000001">
    <property type="protein sequence ID" value="KAK2662641.1"/>
    <property type="molecule type" value="Genomic_DNA"/>
</dbReference>
<dbReference type="Proteomes" id="UP001280121">
    <property type="component" value="Unassembled WGS sequence"/>
</dbReference>
<dbReference type="InterPro" id="IPR036691">
    <property type="entry name" value="Endo/exonu/phosph_ase_sf"/>
</dbReference>
<reference evidence="1" key="1">
    <citation type="journal article" date="2023" name="Plant J.">
        <title>Genome sequences and population genomics provide insights into the demographic history, inbreeding, and mutation load of two 'living fossil' tree species of Dipteronia.</title>
        <authorList>
            <person name="Feng Y."/>
            <person name="Comes H.P."/>
            <person name="Chen J."/>
            <person name="Zhu S."/>
            <person name="Lu R."/>
            <person name="Zhang X."/>
            <person name="Li P."/>
            <person name="Qiu J."/>
            <person name="Olsen K.M."/>
            <person name="Qiu Y."/>
        </authorList>
    </citation>
    <scope>NUCLEOTIDE SEQUENCE</scope>
    <source>
        <strain evidence="1">KIB01</strain>
    </source>
</reference>
<evidence type="ECO:0008006" key="3">
    <source>
        <dbReference type="Google" id="ProtNLM"/>
    </source>
</evidence>
<proteinExistence type="predicted"/>
<dbReference type="PANTHER" id="PTHR35218:SF9">
    <property type="entry name" value="ENDONUCLEASE_EXONUCLEASE_PHOSPHATASE DOMAIN-CONTAINING PROTEIN"/>
    <property type="match status" value="1"/>
</dbReference>
<protein>
    <recommendedName>
        <fullName evidence="3">Endonuclease/exonuclease/phosphatase domain-containing protein</fullName>
    </recommendedName>
</protein>
<name>A0AAD9XN16_9ROSI</name>
<dbReference type="PANTHER" id="PTHR35218">
    <property type="entry name" value="RNASE H DOMAIN-CONTAINING PROTEIN"/>
    <property type="match status" value="1"/>
</dbReference>